<protein>
    <submittedName>
        <fullName evidence="2">Hypothetical_protein</fullName>
    </submittedName>
</protein>
<gene>
    <name evidence="2" type="ORF">HINF_LOCUS40713</name>
    <name evidence="1" type="ORF">HINF_LOCUS60877</name>
</gene>
<proteinExistence type="predicted"/>
<reference evidence="2 3" key="2">
    <citation type="submission" date="2024-07" db="EMBL/GenBank/DDBJ databases">
        <authorList>
            <person name="Akdeniz Z."/>
        </authorList>
    </citation>
    <scope>NUCLEOTIDE SEQUENCE [LARGE SCALE GENOMIC DNA]</scope>
</reference>
<dbReference type="EMBL" id="CATOUU010001119">
    <property type="protein sequence ID" value="CAI9973232.1"/>
    <property type="molecule type" value="Genomic_DNA"/>
</dbReference>
<sequence length="175" mass="20610">MLNPLKKITKRQEMFDNKSCNFVKVWGEVDKSTINEHLIDLQLKEYYTPKPETLPKEHLLYNPHDDNSVRYFLHTKESASDILFQRKQLKNQYFNKLKREEIKDMPKQPILQEQDKIYDYIPSQSLSNSSLVNNSSLCLSNCSGVDVYRSKSQLVKPIVKRTYGFLKKDNTESTQ</sequence>
<comment type="caution">
    <text evidence="1">The sequence shown here is derived from an EMBL/GenBank/DDBJ whole genome shotgun (WGS) entry which is preliminary data.</text>
</comment>
<organism evidence="1">
    <name type="scientific">Hexamita inflata</name>
    <dbReference type="NCBI Taxonomy" id="28002"/>
    <lineage>
        <taxon>Eukaryota</taxon>
        <taxon>Metamonada</taxon>
        <taxon>Diplomonadida</taxon>
        <taxon>Hexamitidae</taxon>
        <taxon>Hexamitinae</taxon>
        <taxon>Hexamita</taxon>
    </lineage>
</organism>
<dbReference type="AlphaFoldDB" id="A0AA86RJ71"/>
<evidence type="ECO:0000313" key="2">
    <source>
        <dbReference type="EMBL" id="CAL6044760.1"/>
    </source>
</evidence>
<keyword evidence="3" id="KW-1185">Reference proteome</keyword>
<accession>A0AA86RJ71</accession>
<dbReference type="EMBL" id="CAXDID020000161">
    <property type="protein sequence ID" value="CAL6044760.1"/>
    <property type="molecule type" value="Genomic_DNA"/>
</dbReference>
<evidence type="ECO:0000313" key="3">
    <source>
        <dbReference type="Proteomes" id="UP001642409"/>
    </source>
</evidence>
<evidence type="ECO:0000313" key="1">
    <source>
        <dbReference type="EMBL" id="CAI9973232.1"/>
    </source>
</evidence>
<dbReference type="Proteomes" id="UP001642409">
    <property type="component" value="Unassembled WGS sequence"/>
</dbReference>
<name>A0AA86RJ71_9EUKA</name>
<reference evidence="1" key="1">
    <citation type="submission" date="2023-06" db="EMBL/GenBank/DDBJ databases">
        <authorList>
            <person name="Kurt Z."/>
        </authorList>
    </citation>
    <scope>NUCLEOTIDE SEQUENCE</scope>
</reference>